<dbReference type="AlphaFoldDB" id="D3PA52"/>
<evidence type="ECO:0000256" key="3">
    <source>
        <dbReference type="ARBA" id="ARBA00009677"/>
    </source>
</evidence>
<evidence type="ECO:0000256" key="4">
    <source>
        <dbReference type="ARBA" id="ARBA00016244"/>
    </source>
</evidence>
<dbReference type="SUPFAM" id="SSF64518">
    <property type="entry name" value="Phase 1 flagellin"/>
    <property type="match status" value="1"/>
</dbReference>
<dbReference type="GO" id="GO:0009424">
    <property type="term" value="C:bacterial-type flagellum hook"/>
    <property type="evidence" value="ECO:0007669"/>
    <property type="project" value="UniProtKB-UniRule"/>
</dbReference>
<dbReference type="Proteomes" id="UP000001520">
    <property type="component" value="Chromosome"/>
</dbReference>
<proteinExistence type="inferred from homology"/>
<evidence type="ECO:0000256" key="5">
    <source>
        <dbReference type="ARBA" id="ARBA00022525"/>
    </source>
</evidence>
<dbReference type="OrthoDB" id="9802553at2"/>
<evidence type="ECO:0000256" key="6">
    <source>
        <dbReference type="ARBA" id="ARBA00023143"/>
    </source>
</evidence>
<dbReference type="PANTHER" id="PTHR30033">
    <property type="entry name" value="FLAGELLAR HOOK-ASSOCIATED PROTEIN 1"/>
    <property type="match status" value="1"/>
</dbReference>
<dbReference type="NCBIfam" id="TIGR02492">
    <property type="entry name" value="flgK_ends"/>
    <property type="match status" value="1"/>
</dbReference>
<accession>D3PA52</accession>
<dbReference type="STRING" id="639282.DEFDS_2145"/>
<keyword evidence="5 7" id="KW-0964">Secreted</keyword>
<feature type="domain" description="Flagellar basal body rod protein N-terminal" evidence="8">
    <location>
        <begin position="8"/>
        <end position="37"/>
    </location>
</feature>
<dbReference type="InterPro" id="IPR001444">
    <property type="entry name" value="Flag_bb_rod_N"/>
</dbReference>
<dbReference type="InterPro" id="IPR002371">
    <property type="entry name" value="FlgK"/>
</dbReference>
<name>D3PA52_DEFDS</name>
<dbReference type="Pfam" id="PF00460">
    <property type="entry name" value="Flg_bb_rod"/>
    <property type="match status" value="1"/>
</dbReference>
<dbReference type="EMBL" id="AP011529">
    <property type="protein sequence ID" value="BAI81592.1"/>
    <property type="molecule type" value="Genomic_DNA"/>
</dbReference>
<feature type="domain" description="Flagellar hook-associated protein FlgK helical" evidence="10">
    <location>
        <begin position="96"/>
        <end position="328"/>
    </location>
</feature>
<dbReference type="PANTHER" id="PTHR30033:SF1">
    <property type="entry name" value="FLAGELLAR HOOK-ASSOCIATED PROTEIN 1"/>
    <property type="match status" value="1"/>
</dbReference>
<dbReference type="Pfam" id="PF06429">
    <property type="entry name" value="Flg_bbr_C"/>
    <property type="match status" value="1"/>
</dbReference>
<dbReference type="GO" id="GO:0044780">
    <property type="term" value="P:bacterial-type flagellum assembly"/>
    <property type="evidence" value="ECO:0007669"/>
    <property type="project" value="InterPro"/>
</dbReference>
<evidence type="ECO:0000259" key="10">
    <source>
        <dbReference type="Pfam" id="PF22638"/>
    </source>
</evidence>
<dbReference type="eggNOG" id="COG1256">
    <property type="taxonomic scope" value="Bacteria"/>
</dbReference>
<keyword evidence="6 7" id="KW-0975">Bacterial flagellum</keyword>
<evidence type="ECO:0000256" key="2">
    <source>
        <dbReference type="ARBA" id="ARBA00004613"/>
    </source>
</evidence>
<reference evidence="11 12" key="1">
    <citation type="journal article" date="2010" name="DNA Res.">
        <title>Bacterial lifestyle in a deep-sea hydrothermal vent chimney revealed by the genome sequence of the thermophilic bacterium Deferribacter desulfuricans SSM1.</title>
        <authorList>
            <person name="Takaki Y."/>
            <person name="Shimamura S."/>
            <person name="Nakagawa S."/>
            <person name="Fukuhara Y."/>
            <person name="Horikawa H."/>
            <person name="Ankai A."/>
            <person name="Harada T."/>
            <person name="Hosoyama A."/>
            <person name="Oguchi A."/>
            <person name="Fukui S."/>
            <person name="Fujita N."/>
            <person name="Takami H."/>
            <person name="Takai K."/>
        </authorList>
    </citation>
    <scope>NUCLEOTIDE SEQUENCE [LARGE SCALE GENOMIC DNA]</scope>
    <source>
        <strain evidence="12">DSM 14783 / JCM 11476 / NBRC 101012 / SSM1</strain>
    </source>
</reference>
<keyword evidence="11" id="KW-0282">Flagellum</keyword>
<gene>
    <name evidence="7 11" type="primary">flgK</name>
    <name evidence="11" type="ordered locus">DEFDS_2145</name>
</gene>
<dbReference type="Pfam" id="PF22638">
    <property type="entry name" value="FlgK_D1"/>
    <property type="match status" value="1"/>
</dbReference>
<dbReference type="GO" id="GO:0005576">
    <property type="term" value="C:extracellular region"/>
    <property type="evidence" value="ECO:0007669"/>
    <property type="project" value="UniProtKB-SubCell"/>
</dbReference>
<protein>
    <recommendedName>
        <fullName evidence="4 7">Flagellar hook-associated protein 1</fullName>
        <shortName evidence="7">HAP1</shortName>
    </recommendedName>
</protein>
<comment type="subcellular location">
    <subcellularLocation>
        <location evidence="1 7">Bacterial flagellum</location>
    </subcellularLocation>
    <subcellularLocation>
        <location evidence="2 7">Secreted</location>
    </subcellularLocation>
</comment>
<evidence type="ECO:0000313" key="12">
    <source>
        <dbReference type="Proteomes" id="UP000001520"/>
    </source>
</evidence>
<evidence type="ECO:0000259" key="9">
    <source>
        <dbReference type="Pfam" id="PF06429"/>
    </source>
</evidence>
<evidence type="ECO:0000313" key="11">
    <source>
        <dbReference type="EMBL" id="BAI81592.1"/>
    </source>
</evidence>
<dbReference type="InterPro" id="IPR053927">
    <property type="entry name" value="FlgK_helical"/>
</dbReference>
<dbReference type="PRINTS" id="PR01005">
    <property type="entry name" value="FLGHOOKAP1"/>
</dbReference>
<keyword evidence="11" id="KW-0966">Cell projection</keyword>
<evidence type="ECO:0000259" key="8">
    <source>
        <dbReference type="Pfam" id="PF00460"/>
    </source>
</evidence>
<dbReference type="GO" id="GO:0005198">
    <property type="term" value="F:structural molecule activity"/>
    <property type="evidence" value="ECO:0007669"/>
    <property type="project" value="UniProtKB-UniRule"/>
</dbReference>
<evidence type="ECO:0000256" key="7">
    <source>
        <dbReference type="RuleBase" id="RU362065"/>
    </source>
</evidence>
<sequence>MPNIFGIFQTGVSGLMVSQAGIDVTGHNIANVNTEGYSRQRLSIETEIPLLIHPGPFGRGAKVSSVLRTYDDVLAKNLRDSTSNLRYYESLQQSLESVETYFNELEAGSGLGDALKEYFNAWSDLSNTAPDKSDEATVKRVTLIEKSETLIQKIHDGYQSIEEVRNRSDENIKEYVKEINDLAENIAYYNFQIAKTETGGDHANDMRDKRELLLNKMSELVNIKTFEREDGQMSVFIGGIAIVDGSTANSLYAVENDENDGHYDIYWGAHLIDKAQVNITDKISSGRMYAELKARDDVLKGYQNTLDEFAKNLILKTNQIHSLGQGLKRFSQITSTNGVENPSYKFSEDPGKLQYDINKGVFRITVYNSDGLKTDDFDIEVDPSKDSLNSIIEKISQADGNAGGGIIQAYLSEGGKLKIQVKDGYTFSFSEDNSNILAALGMYGYFKGTDAKTIELNDIVKNDNSFIATSKTGEPGDNQIALAISNLKFNEVFDEKGVTFDQFYTTFVSQIASDKKQVDTFVDAKKEAVNQLTLKLDEVKGVSLDEEFTNLIKFQKAYEANARFITAVDEMLDRLINGTGTVGR</sequence>
<dbReference type="RefSeq" id="WP_013008837.1">
    <property type="nucleotide sequence ID" value="NC_013939.1"/>
</dbReference>
<organism evidence="11 12">
    <name type="scientific">Deferribacter desulfuricans (strain DSM 14783 / JCM 11476 / NBRC 101012 / SSM1)</name>
    <dbReference type="NCBI Taxonomy" id="639282"/>
    <lineage>
        <taxon>Bacteria</taxon>
        <taxon>Pseudomonadati</taxon>
        <taxon>Deferribacterota</taxon>
        <taxon>Deferribacteres</taxon>
        <taxon>Deferribacterales</taxon>
        <taxon>Deferribacteraceae</taxon>
        <taxon>Deferribacter</taxon>
    </lineage>
</organism>
<dbReference type="HOGENOM" id="CLU_012762_1_3_0"/>
<dbReference type="eggNOG" id="COG4786">
    <property type="taxonomic scope" value="Bacteria"/>
</dbReference>
<keyword evidence="12" id="KW-1185">Reference proteome</keyword>
<comment type="similarity">
    <text evidence="3 7">Belongs to the flagella basal body rod proteins family.</text>
</comment>
<keyword evidence="11" id="KW-0969">Cilium</keyword>
<dbReference type="InterPro" id="IPR010930">
    <property type="entry name" value="Flg_bb/hook_C_dom"/>
</dbReference>
<dbReference type="KEGG" id="ddf:DEFDS_2145"/>
<evidence type="ECO:0000256" key="1">
    <source>
        <dbReference type="ARBA" id="ARBA00004365"/>
    </source>
</evidence>
<feature type="domain" description="Flagellar basal-body/hook protein C-terminal" evidence="9">
    <location>
        <begin position="540"/>
        <end position="577"/>
    </location>
</feature>